<dbReference type="EC" id="3.5.1.28" evidence="2"/>
<dbReference type="Pfam" id="PF01520">
    <property type="entry name" value="Amidase_3"/>
    <property type="match status" value="1"/>
</dbReference>
<evidence type="ECO:0000259" key="1">
    <source>
        <dbReference type="PROSITE" id="PS50911"/>
    </source>
</evidence>
<dbReference type="InterPro" id="IPR038765">
    <property type="entry name" value="Papain-like_cys_pep_sf"/>
</dbReference>
<dbReference type="SUPFAM" id="SSF53187">
    <property type="entry name" value="Zn-dependent exopeptidases"/>
    <property type="match status" value="1"/>
</dbReference>
<name>A0ABU3IHC4_STAHA</name>
<dbReference type="Gene3D" id="3.90.1720.10">
    <property type="entry name" value="endopeptidase domain like (from Nostoc punctiforme)"/>
    <property type="match status" value="1"/>
</dbReference>
<dbReference type="GO" id="GO:0008745">
    <property type="term" value="F:N-acetylmuramoyl-L-alanine amidase activity"/>
    <property type="evidence" value="ECO:0007669"/>
    <property type="project" value="UniProtKB-EC"/>
</dbReference>
<keyword evidence="3" id="KW-1185">Reference proteome</keyword>
<evidence type="ECO:0000313" key="2">
    <source>
        <dbReference type="EMBL" id="MDT4286932.1"/>
    </source>
</evidence>
<gene>
    <name evidence="2" type="ORF">RO950_07840</name>
</gene>
<proteinExistence type="predicted"/>
<feature type="domain" description="Peptidase C51" evidence="1">
    <location>
        <begin position="7"/>
        <end position="141"/>
    </location>
</feature>
<dbReference type="InterPro" id="IPR057958">
    <property type="entry name" value="SH3b_P2_dom"/>
</dbReference>
<dbReference type="EMBL" id="JAVSOO010000018">
    <property type="protein sequence ID" value="MDT4286932.1"/>
    <property type="molecule type" value="Genomic_DNA"/>
</dbReference>
<dbReference type="CDD" id="cd02696">
    <property type="entry name" value="MurNAc-LAA"/>
    <property type="match status" value="1"/>
</dbReference>
<dbReference type="SUPFAM" id="SSF54001">
    <property type="entry name" value="Cysteine proteinases"/>
    <property type="match status" value="1"/>
</dbReference>
<evidence type="ECO:0000313" key="3">
    <source>
        <dbReference type="Proteomes" id="UP001269271"/>
    </source>
</evidence>
<dbReference type="InterPro" id="IPR050695">
    <property type="entry name" value="N-acetylmuramoyl_amidase_3"/>
</dbReference>
<organism evidence="2 3">
    <name type="scientific">Staphylococcus haemolyticus</name>
    <dbReference type="NCBI Taxonomy" id="1283"/>
    <lineage>
        <taxon>Bacteria</taxon>
        <taxon>Bacillati</taxon>
        <taxon>Bacillota</taxon>
        <taxon>Bacilli</taxon>
        <taxon>Bacillales</taxon>
        <taxon>Staphylococcaceae</taxon>
        <taxon>Staphylococcus</taxon>
    </lineage>
</organism>
<dbReference type="Pfam" id="PF05257">
    <property type="entry name" value="CHAP"/>
    <property type="match status" value="1"/>
</dbReference>
<dbReference type="Gene3D" id="3.40.630.40">
    <property type="entry name" value="Zn-dependent exopeptidases"/>
    <property type="match status" value="1"/>
</dbReference>
<dbReference type="PANTHER" id="PTHR30404">
    <property type="entry name" value="N-ACETYLMURAMOYL-L-ALANINE AMIDASE"/>
    <property type="match status" value="1"/>
</dbReference>
<protein>
    <submittedName>
        <fullName evidence="2">N-acetylmuramoyl-L-alanine amidase</fullName>
        <ecNumber evidence="2">3.5.1.28</ecNumber>
    </submittedName>
</protein>
<dbReference type="InterPro" id="IPR007921">
    <property type="entry name" value="CHAP_dom"/>
</dbReference>
<accession>A0ABU3IHC4</accession>
<dbReference type="Proteomes" id="UP001269271">
    <property type="component" value="Unassembled WGS sequence"/>
</dbReference>
<keyword evidence="2" id="KW-0378">Hydrolase</keyword>
<dbReference type="RefSeq" id="WP_313647166.1">
    <property type="nucleotide sequence ID" value="NZ_JAVSOB010000018.1"/>
</dbReference>
<comment type="caution">
    <text evidence="2">The sequence shown here is derived from an EMBL/GenBank/DDBJ whole genome shotgun (WGS) entry which is preliminary data.</text>
</comment>
<dbReference type="PANTHER" id="PTHR30404:SF8">
    <property type="entry name" value="AUTOLYSIN PH-RELATED"/>
    <property type="match status" value="1"/>
</dbReference>
<sequence length="464" mass="53099">MTSKRTYKDAIKYLKSMEGNAYNPDRSYGFQCFDLANQWWLYLFNHTLKGVGAADIPTWNNFKGEATVYENTLSFQAQPGDLVIFNRNYGQGYGHVAIVLSATLNSITVLEQNWVGGAYWTPPEVTTRRTHGYDFPMWFIRPFYAKETTKNKIKSKAKPVKKAKAKKGKKILLVAGHGKGAYSNDPGAVANGYNERDFNRKNIIPKVKKYLEKSGHNVVLYGGKSMNQDLYQDTLYGQRVGNYSDYGLYWVKKNVKPDVIVEFHLDAASPQASGGHVIINNQYPADNIDKAISSALDKTVGKIRGVTARNDLLNANVAGKLNLNYRLVELGFITSKKDMNYINDHLDSFTKRIAEAIHGRQIDAKQSKPKNTTWNWKGHIHFTTLMKVRKKPGLTGTVLNSKQWFKAGDYTDFDQIIKKDGYWWCRFKFDNKGEYFYVALCRIHDKKQRIKSETKELYGKISWY</sequence>
<dbReference type="PROSITE" id="PS50911">
    <property type="entry name" value="CHAP"/>
    <property type="match status" value="1"/>
</dbReference>
<dbReference type="Pfam" id="PF25606">
    <property type="entry name" value="SH3b_P2"/>
    <property type="match status" value="1"/>
</dbReference>
<dbReference type="InterPro" id="IPR002508">
    <property type="entry name" value="MurNAc-LAA_cat"/>
</dbReference>
<dbReference type="Gene3D" id="2.30.30.40">
    <property type="entry name" value="SH3 Domains"/>
    <property type="match status" value="1"/>
</dbReference>
<dbReference type="SMART" id="SM00646">
    <property type="entry name" value="Ami_3"/>
    <property type="match status" value="1"/>
</dbReference>
<reference evidence="2 3" key="1">
    <citation type="submission" date="2023-08" db="EMBL/GenBank/DDBJ databases">
        <title>Genomic surveillance of Staphylococcus haemolyticus neonatal outbreak in southern France.</title>
        <authorList>
            <person name="Magnan C."/>
            <person name="Morsli M."/>
            <person name="Thiery B."/>
            <person name="Salipante F."/>
            <person name="Attar J."/>
            <person name="Massimo D.M."/>
            <person name="Ory J."/>
            <person name="Pantel A."/>
            <person name="Lavigne J.-P."/>
        </authorList>
    </citation>
    <scope>NUCLEOTIDE SEQUENCE [LARGE SCALE GENOMIC DNA]</scope>
    <source>
        <strain evidence="2 3">NSH026</strain>
    </source>
</reference>